<dbReference type="AlphaFoldDB" id="A0AAW4VRE2"/>
<gene>
    <name evidence="1" type="ORF">LJD69_00720</name>
</gene>
<comment type="caution">
    <text evidence="1">The sequence shown here is derived from an EMBL/GenBank/DDBJ whole genome shotgun (WGS) entry which is preliminary data.</text>
</comment>
<dbReference type="EMBL" id="JAJDKZ010000002">
    <property type="protein sequence ID" value="MCB8609114.1"/>
    <property type="molecule type" value="Genomic_DNA"/>
</dbReference>
<evidence type="ECO:0000313" key="1">
    <source>
        <dbReference type="EMBL" id="MCB8609114.1"/>
    </source>
</evidence>
<dbReference type="RefSeq" id="WP_227213319.1">
    <property type="nucleotide sequence ID" value="NZ_JAJCFI010000012.1"/>
</dbReference>
<proteinExistence type="predicted"/>
<accession>A0AAW4VRE2</accession>
<name>A0AAW4VRE2_9FIRM</name>
<dbReference type="Pfam" id="PF14198">
    <property type="entry name" value="TnpV"/>
    <property type="match status" value="1"/>
</dbReference>
<dbReference type="InterPro" id="IPR026989">
    <property type="entry name" value="TnpV"/>
</dbReference>
<reference evidence="1" key="1">
    <citation type="submission" date="2021-10" db="EMBL/GenBank/DDBJ databases">
        <title>Collection of gut derived symbiotic bacterial strains cultured from healthy donors.</title>
        <authorList>
            <person name="Lin H."/>
            <person name="Littmann E."/>
            <person name="Kohout C."/>
            <person name="Pamer E.G."/>
        </authorList>
    </citation>
    <scope>NUCLEOTIDE SEQUENCE</scope>
    <source>
        <strain evidence="1">DFI.4.48</strain>
    </source>
</reference>
<dbReference type="Proteomes" id="UP001198439">
    <property type="component" value="Unassembled WGS sequence"/>
</dbReference>
<protein>
    <submittedName>
        <fullName evidence="1">TnpV protein</fullName>
    </submittedName>
</protein>
<evidence type="ECO:0000313" key="2">
    <source>
        <dbReference type="Proteomes" id="UP001198439"/>
    </source>
</evidence>
<organism evidence="1 2">
    <name type="scientific">Faecalibacillus faecis</name>
    <dbReference type="NCBI Taxonomy" id="1982628"/>
    <lineage>
        <taxon>Bacteria</taxon>
        <taxon>Bacillati</taxon>
        <taxon>Bacillota</taxon>
        <taxon>Erysipelotrichia</taxon>
        <taxon>Erysipelotrichales</taxon>
        <taxon>Coprobacillaceae</taxon>
        <taxon>Faecalibacillus</taxon>
    </lineage>
</organism>
<sequence length="38" mass="4581">MIPNLTYKSSEQMEQLGKYGFLRRDYLENHRTSAYQVL</sequence>